<dbReference type="Pfam" id="PF12804">
    <property type="entry name" value="NTP_transf_3"/>
    <property type="match status" value="1"/>
</dbReference>
<feature type="domain" description="MobA-like NTP transferase" evidence="2">
    <location>
        <begin position="10"/>
        <end position="148"/>
    </location>
</feature>
<dbReference type="Gene3D" id="3.90.550.10">
    <property type="entry name" value="Spore Coat Polysaccharide Biosynthesis Protein SpsA, Chain A"/>
    <property type="match status" value="1"/>
</dbReference>
<dbReference type="PANTHER" id="PTHR19136:SF81">
    <property type="entry name" value="MOLYBDENUM COFACTOR GUANYLYLTRANSFERASE"/>
    <property type="match status" value="1"/>
</dbReference>
<dbReference type="InterPro" id="IPR025877">
    <property type="entry name" value="MobA-like_NTP_Trfase"/>
</dbReference>
<proteinExistence type="predicted"/>
<reference evidence="3 4" key="1">
    <citation type="submission" date="2020-08" db="EMBL/GenBank/DDBJ databases">
        <title>Genomic Encyclopedia of Type Strains, Phase IV (KMG-IV): sequencing the most valuable type-strain genomes for metagenomic binning, comparative biology and taxonomic classification.</title>
        <authorList>
            <person name="Goeker M."/>
        </authorList>
    </citation>
    <scope>NUCLEOTIDE SEQUENCE [LARGE SCALE GENOMIC DNA]</scope>
    <source>
        <strain evidence="3 4">YIM 65646</strain>
    </source>
</reference>
<comment type="caution">
    <text evidence="3">The sequence shown here is derived from an EMBL/GenBank/DDBJ whole genome shotgun (WGS) entry which is preliminary data.</text>
</comment>
<dbReference type="PANTHER" id="PTHR19136">
    <property type="entry name" value="MOLYBDENUM COFACTOR GUANYLYLTRANSFERASE"/>
    <property type="match status" value="1"/>
</dbReference>
<evidence type="ECO:0000256" key="1">
    <source>
        <dbReference type="ARBA" id="ARBA00022679"/>
    </source>
</evidence>
<accession>A0A841FNX1</accession>
<protein>
    <submittedName>
        <fullName evidence="3">Molybdopterin-guanine dinucleotide biosynthesis protein A</fullName>
    </submittedName>
</protein>
<dbReference type="EMBL" id="JACHGT010000006">
    <property type="protein sequence ID" value="MBB6035488.1"/>
    <property type="molecule type" value="Genomic_DNA"/>
</dbReference>
<evidence type="ECO:0000259" key="2">
    <source>
        <dbReference type="Pfam" id="PF12804"/>
    </source>
</evidence>
<keyword evidence="4" id="KW-1185">Reference proteome</keyword>
<keyword evidence="1" id="KW-0808">Transferase</keyword>
<dbReference type="SUPFAM" id="SSF53448">
    <property type="entry name" value="Nucleotide-diphospho-sugar transferases"/>
    <property type="match status" value="1"/>
</dbReference>
<dbReference type="AlphaFoldDB" id="A0A841FNX1"/>
<sequence length="193" mass="19966">MTQPPTADAAVILSGGASRRMGGVTPKPLLLLKGRPLLHRVVDALPPGTPTVVVGPDTGLPAHVTAVTEDPPGAGPAHALAAGLSRIPATATHVWLLAADLPLLTRAAADALRAAVGAADGAVYTDDDHPQWLCGCWRADALRQAARDTAPGASLRRTLGPLPRVELRWTSPGPPPYFDCDTPEALAEAESWL</sequence>
<organism evidence="3 4">
    <name type="scientific">Phytomonospora endophytica</name>
    <dbReference type="NCBI Taxonomy" id="714109"/>
    <lineage>
        <taxon>Bacteria</taxon>
        <taxon>Bacillati</taxon>
        <taxon>Actinomycetota</taxon>
        <taxon>Actinomycetes</taxon>
        <taxon>Micromonosporales</taxon>
        <taxon>Micromonosporaceae</taxon>
        <taxon>Phytomonospora</taxon>
    </lineage>
</organism>
<evidence type="ECO:0000313" key="4">
    <source>
        <dbReference type="Proteomes" id="UP000548476"/>
    </source>
</evidence>
<dbReference type="GO" id="GO:0016779">
    <property type="term" value="F:nucleotidyltransferase activity"/>
    <property type="evidence" value="ECO:0007669"/>
    <property type="project" value="UniProtKB-ARBA"/>
</dbReference>
<dbReference type="InterPro" id="IPR029044">
    <property type="entry name" value="Nucleotide-diphossugar_trans"/>
</dbReference>
<evidence type="ECO:0000313" key="3">
    <source>
        <dbReference type="EMBL" id="MBB6035488.1"/>
    </source>
</evidence>
<dbReference type="Proteomes" id="UP000548476">
    <property type="component" value="Unassembled WGS sequence"/>
</dbReference>
<name>A0A841FNX1_9ACTN</name>
<dbReference type="RefSeq" id="WP_184788335.1">
    <property type="nucleotide sequence ID" value="NZ_BONT01000002.1"/>
</dbReference>
<gene>
    <name evidence="3" type="ORF">HNR73_003345</name>
</gene>